<dbReference type="SUPFAM" id="SSF51556">
    <property type="entry name" value="Metallo-dependent hydrolases"/>
    <property type="match status" value="1"/>
</dbReference>
<reference evidence="1 2" key="1">
    <citation type="submission" date="2023-04" db="EMBL/GenBank/DDBJ databases">
        <title>Fusibacter bizertensis strain WBS, isolated from littoral bottom sediments of the Arctic seas - biochemical and genomic analysis.</title>
        <authorList>
            <person name="Brioukhanov A.L."/>
        </authorList>
    </citation>
    <scope>NUCLEOTIDE SEQUENCE [LARGE SCALE GENOMIC DNA]</scope>
    <source>
        <strain evidence="1 2">WBS</strain>
    </source>
</reference>
<evidence type="ECO:0000313" key="1">
    <source>
        <dbReference type="EMBL" id="MDH8678151.1"/>
    </source>
</evidence>
<keyword evidence="2" id="KW-1185">Reference proteome</keyword>
<accession>A0ABT6NCK7</accession>
<dbReference type="EMBL" id="JARYZI010000004">
    <property type="protein sequence ID" value="MDH8678151.1"/>
    <property type="molecule type" value="Genomic_DNA"/>
</dbReference>
<name>A0ABT6NCK7_9FIRM</name>
<gene>
    <name evidence="1" type="ORF">QE109_08325</name>
</gene>
<dbReference type="RefSeq" id="WP_281093979.1">
    <property type="nucleotide sequence ID" value="NZ_JARYZI010000004.1"/>
</dbReference>
<evidence type="ECO:0000313" key="2">
    <source>
        <dbReference type="Proteomes" id="UP001158045"/>
    </source>
</evidence>
<comment type="caution">
    <text evidence="1">The sequence shown here is derived from an EMBL/GenBank/DDBJ whole genome shotgun (WGS) entry which is preliminary data.</text>
</comment>
<protein>
    <submittedName>
        <fullName evidence="1">Uncharacterized protein</fullName>
    </submittedName>
</protein>
<dbReference type="Gene3D" id="3.20.20.140">
    <property type="entry name" value="Metal-dependent hydrolases"/>
    <property type="match status" value="1"/>
</dbReference>
<organism evidence="1 2">
    <name type="scientific">Fusibacter bizertensis</name>
    <dbReference type="NCBI Taxonomy" id="1488331"/>
    <lineage>
        <taxon>Bacteria</taxon>
        <taxon>Bacillati</taxon>
        <taxon>Bacillota</taxon>
        <taxon>Clostridia</taxon>
        <taxon>Eubacteriales</taxon>
        <taxon>Eubacteriales Family XII. Incertae Sedis</taxon>
        <taxon>Fusibacter</taxon>
    </lineage>
</organism>
<dbReference type="PANTHER" id="PTHR42717:SF1">
    <property type="entry name" value="IMIDAZOLONEPROPIONASE AND RELATED AMIDOHYDROLASES"/>
    <property type="match status" value="1"/>
</dbReference>
<dbReference type="InterPro" id="IPR032466">
    <property type="entry name" value="Metal_Hydrolase"/>
</dbReference>
<dbReference type="InterPro" id="IPR020043">
    <property type="entry name" value="Deacetylase_Atu3266-like"/>
</dbReference>
<sequence>MKIRFSKEIVDDLGIEPLLKTIELANELAVPIVGHSTNSPIPVDKLVSYLRSGDILTHAFHGIVGGDKWIF</sequence>
<dbReference type="PANTHER" id="PTHR42717">
    <property type="entry name" value="DIHYDROOROTASE-RELATED"/>
    <property type="match status" value="1"/>
</dbReference>
<proteinExistence type="predicted"/>
<dbReference type="Proteomes" id="UP001158045">
    <property type="component" value="Unassembled WGS sequence"/>
</dbReference>